<comment type="caution">
    <text evidence="1">The sequence shown here is derived from an EMBL/GenBank/DDBJ whole genome shotgun (WGS) entry which is preliminary data.</text>
</comment>
<organism evidence="1 2">
    <name type="scientific">Neophaeococcomyces mojaviensis</name>
    <dbReference type="NCBI Taxonomy" id="3383035"/>
    <lineage>
        <taxon>Eukaryota</taxon>
        <taxon>Fungi</taxon>
        <taxon>Dikarya</taxon>
        <taxon>Ascomycota</taxon>
        <taxon>Pezizomycotina</taxon>
        <taxon>Eurotiomycetes</taxon>
        <taxon>Chaetothyriomycetidae</taxon>
        <taxon>Chaetothyriales</taxon>
        <taxon>Chaetothyriales incertae sedis</taxon>
        <taxon>Neophaeococcomyces</taxon>
    </lineage>
</organism>
<evidence type="ECO:0000313" key="2">
    <source>
        <dbReference type="Proteomes" id="UP001172386"/>
    </source>
</evidence>
<sequence>MLARLMQDHHNKPVRKGSARAGGFRVRLHSPGAEKSIVTADANAAHHTIKTSNCPCNLSYHDVVEEALSEMQHYILTAYQRSHQEVFADVFDKRGKELELSVGHCMLQVAGVKGFHEDDITDPDDAKYEHFRERLMEYAEAADMDKQQREELKTLTTGLYIYVLQKILSISGTCAGINHYKHPSTLKDLRVIIVFDEFSRMREDDPMPI</sequence>
<gene>
    <name evidence="1" type="ORF">H2198_004391</name>
</gene>
<proteinExistence type="predicted"/>
<name>A0ACC3A9A1_9EURO</name>
<protein>
    <submittedName>
        <fullName evidence="1">Uncharacterized protein</fullName>
    </submittedName>
</protein>
<evidence type="ECO:0000313" key="1">
    <source>
        <dbReference type="EMBL" id="KAJ9657380.1"/>
    </source>
</evidence>
<accession>A0ACC3A9A1</accession>
<keyword evidence="2" id="KW-1185">Reference proteome</keyword>
<reference evidence="1" key="1">
    <citation type="submission" date="2022-10" db="EMBL/GenBank/DDBJ databases">
        <title>Culturing micro-colonial fungi from biological soil crusts in the Mojave desert and describing Neophaeococcomyces mojavensis, and introducing the new genera and species Taxawa tesnikishii.</title>
        <authorList>
            <person name="Kurbessoian T."/>
            <person name="Stajich J.E."/>
        </authorList>
    </citation>
    <scope>NUCLEOTIDE SEQUENCE</scope>
    <source>
        <strain evidence="1">JES_112</strain>
    </source>
</reference>
<dbReference type="EMBL" id="JAPDRQ010000065">
    <property type="protein sequence ID" value="KAJ9657380.1"/>
    <property type="molecule type" value="Genomic_DNA"/>
</dbReference>
<dbReference type="Proteomes" id="UP001172386">
    <property type="component" value="Unassembled WGS sequence"/>
</dbReference>